<gene>
    <name evidence="6" type="primary">LOC109485386</name>
</gene>
<keyword evidence="2" id="KW-0812">Transmembrane</keyword>
<dbReference type="Gene3D" id="1.10.533.10">
    <property type="entry name" value="Death Domain, Fas"/>
    <property type="match status" value="2"/>
</dbReference>
<dbReference type="PANTHER" id="PTHR15034:SF5">
    <property type="entry name" value="DEATH DOMAIN-CONTAINING PROTEIN CRADD"/>
    <property type="match status" value="1"/>
</dbReference>
<dbReference type="SUPFAM" id="SSF57845">
    <property type="entry name" value="B-box zinc-binding domain"/>
    <property type="match status" value="2"/>
</dbReference>
<accession>A0A6P5AN60</accession>
<dbReference type="Gene3D" id="3.30.160.60">
    <property type="entry name" value="Classic Zinc Finger"/>
    <property type="match status" value="1"/>
</dbReference>
<dbReference type="InterPro" id="IPR011029">
    <property type="entry name" value="DEATH-like_dom_sf"/>
</dbReference>
<feature type="transmembrane region" description="Helical" evidence="2">
    <location>
        <begin position="455"/>
        <end position="475"/>
    </location>
</feature>
<feature type="domain" description="CARD" evidence="4">
    <location>
        <begin position="238"/>
        <end position="303"/>
    </location>
</feature>
<dbReference type="GeneID" id="109485386"/>
<dbReference type="Proteomes" id="UP000515135">
    <property type="component" value="Unplaced"/>
</dbReference>
<dbReference type="InterPro" id="IPR037939">
    <property type="entry name" value="CRADD"/>
</dbReference>
<keyword evidence="1" id="KW-0479">Metal-binding</keyword>
<feature type="domain" description="CARD" evidence="4">
    <location>
        <begin position="6"/>
        <end position="84"/>
    </location>
</feature>
<evidence type="ECO:0000313" key="6">
    <source>
        <dbReference type="RefSeq" id="XP_019644507.1"/>
    </source>
</evidence>
<sequence>MKMASDTSDPRILLDQHRKILVRDIFSVDHILDRMIGKQILTEEEKNKILGGKGEDKPSQNERLLDFVKRKGIDAFVCFREGLRGSHLEDLLRYCPTHNAPLMFWCEECECLRCEKCKNEHVFPQHVFTAIFSVNEDIKTKFDCFIRESRSMLNSLSRKQISERREHIKMWAERYGEELQTLVSRIIDEEIGWVLAKLRNKGMPSVDAEESGRLEGCRQSCEATFTVGQHSAQLRHENAGDLRTLLRRNREAFVADMRSIGPITDLLYQEKILTYEEKCKILQKHLTQQDKARRLLDIISCKGTVEAICHFTKALETTYTDLAELLHQCPEHNKKLELYCEDCKVLVCEDCQKSKHSDHLTMSTTTITTIYKFERFILDNRENIMDIRRQKICPEEVEKRVKERGEDLRGMVTRKIDEEVAMFVSNLDQAGSNFTVSPEDTSSERKGRVRNFKKIVKITAMFMFSTILILLAYTLI</sequence>
<keyword evidence="2" id="KW-0472">Membrane</keyword>
<dbReference type="OrthoDB" id="10438341at2759"/>
<dbReference type="SUPFAM" id="SSF47986">
    <property type="entry name" value="DEATH domain"/>
    <property type="match status" value="2"/>
</dbReference>
<dbReference type="Pfam" id="PF00643">
    <property type="entry name" value="zf-B_box"/>
    <property type="match status" value="1"/>
</dbReference>
<dbReference type="KEGG" id="bbel:109485386"/>
<dbReference type="InterPro" id="IPR001315">
    <property type="entry name" value="CARD"/>
</dbReference>
<evidence type="ECO:0000259" key="3">
    <source>
        <dbReference type="PROSITE" id="PS50119"/>
    </source>
</evidence>
<reference evidence="6" key="1">
    <citation type="submission" date="2025-08" db="UniProtKB">
        <authorList>
            <consortium name="RefSeq"/>
        </authorList>
    </citation>
    <scope>IDENTIFICATION</scope>
    <source>
        <tissue evidence="6">Gonad</tissue>
    </source>
</reference>
<protein>
    <submittedName>
        <fullName evidence="6">Uncharacterized protein LOC109485386</fullName>
    </submittedName>
</protein>
<dbReference type="Pfam" id="PF00619">
    <property type="entry name" value="CARD"/>
    <property type="match status" value="2"/>
</dbReference>
<dbReference type="AlphaFoldDB" id="A0A6P5AN60"/>
<dbReference type="PROSITE" id="PS50209">
    <property type="entry name" value="CARD"/>
    <property type="match status" value="2"/>
</dbReference>
<feature type="domain" description="B box-type" evidence="3">
    <location>
        <begin position="90"/>
        <end position="131"/>
    </location>
</feature>
<dbReference type="PROSITE" id="PS50119">
    <property type="entry name" value="ZF_BBOX"/>
    <property type="match status" value="2"/>
</dbReference>
<dbReference type="RefSeq" id="XP_019644507.1">
    <property type="nucleotide sequence ID" value="XM_019788948.1"/>
</dbReference>
<keyword evidence="1" id="KW-0862">Zinc</keyword>
<dbReference type="SMART" id="SM00336">
    <property type="entry name" value="BBOX"/>
    <property type="match status" value="2"/>
</dbReference>
<dbReference type="GO" id="GO:0008270">
    <property type="term" value="F:zinc ion binding"/>
    <property type="evidence" value="ECO:0007669"/>
    <property type="project" value="UniProtKB-KW"/>
</dbReference>
<proteinExistence type="predicted"/>
<evidence type="ECO:0000256" key="1">
    <source>
        <dbReference type="PROSITE-ProRule" id="PRU00024"/>
    </source>
</evidence>
<dbReference type="PANTHER" id="PTHR15034">
    <property type="entry name" value="DEATH DOMAIN-CONTAINING PROTEIN CRADD"/>
    <property type="match status" value="1"/>
</dbReference>
<dbReference type="CDD" id="cd01671">
    <property type="entry name" value="CARD"/>
    <property type="match status" value="2"/>
</dbReference>
<evidence type="ECO:0000256" key="2">
    <source>
        <dbReference type="SAM" id="Phobius"/>
    </source>
</evidence>
<keyword evidence="5" id="KW-1185">Reference proteome</keyword>
<evidence type="ECO:0000259" key="4">
    <source>
        <dbReference type="PROSITE" id="PS50209"/>
    </source>
</evidence>
<organism evidence="5 6">
    <name type="scientific">Branchiostoma belcheri</name>
    <name type="common">Amphioxus</name>
    <dbReference type="NCBI Taxonomy" id="7741"/>
    <lineage>
        <taxon>Eukaryota</taxon>
        <taxon>Metazoa</taxon>
        <taxon>Chordata</taxon>
        <taxon>Cephalochordata</taxon>
        <taxon>Leptocardii</taxon>
        <taxon>Amphioxiformes</taxon>
        <taxon>Branchiostomatidae</taxon>
        <taxon>Branchiostoma</taxon>
    </lineage>
</organism>
<feature type="domain" description="B box-type" evidence="3">
    <location>
        <begin position="329"/>
        <end position="364"/>
    </location>
</feature>
<keyword evidence="2" id="KW-1133">Transmembrane helix</keyword>
<dbReference type="GO" id="GO:0002020">
    <property type="term" value="F:protease binding"/>
    <property type="evidence" value="ECO:0007669"/>
    <property type="project" value="InterPro"/>
</dbReference>
<evidence type="ECO:0000313" key="5">
    <source>
        <dbReference type="Proteomes" id="UP000515135"/>
    </source>
</evidence>
<dbReference type="GO" id="GO:0070513">
    <property type="term" value="F:death domain binding"/>
    <property type="evidence" value="ECO:0007669"/>
    <property type="project" value="InterPro"/>
</dbReference>
<keyword evidence="1" id="KW-0863">Zinc-finger</keyword>
<name>A0A6P5AN60_BRABE</name>
<dbReference type="InterPro" id="IPR000315">
    <property type="entry name" value="Znf_B-box"/>
</dbReference>
<dbReference type="GO" id="GO:0042981">
    <property type="term" value="P:regulation of apoptotic process"/>
    <property type="evidence" value="ECO:0007669"/>
    <property type="project" value="InterPro"/>
</dbReference>